<dbReference type="RefSeq" id="WP_204194176.1">
    <property type="nucleotide sequence ID" value="NZ_JAFEMC010000001.1"/>
</dbReference>
<dbReference type="EMBL" id="JAFEMC010000001">
    <property type="protein sequence ID" value="MBM6575358.1"/>
    <property type="molecule type" value="Genomic_DNA"/>
</dbReference>
<dbReference type="Proteomes" id="UP000763641">
    <property type="component" value="Unassembled WGS sequence"/>
</dbReference>
<keyword evidence="2" id="KW-1133">Transmembrane helix</keyword>
<dbReference type="InterPro" id="IPR022062">
    <property type="entry name" value="DUF3618"/>
</dbReference>
<keyword evidence="2" id="KW-0812">Transmembrane</keyword>
<keyword evidence="2" id="KW-0472">Membrane</keyword>
<feature type="transmembrane region" description="Helical" evidence="2">
    <location>
        <begin position="63"/>
        <end position="84"/>
    </location>
</feature>
<organism evidence="3 4">
    <name type="scientific">Sphingomonas longa</name>
    <dbReference type="NCBI Taxonomy" id="2778730"/>
    <lineage>
        <taxon>Bacteria</taxon>
        <taxon>Pseudomonadati</taxon>
        <taxon>Pseudomonadota</taxon>
        <taxon>Alphaproteobacteria</taxon>
        <taxon>Sphingomonadales</taxon>
        <taxon>Sphingomonadaceae</taxon>
        <taxon>Sphingomonas</taxon>
    </lineage>
</organism>
<evidence type="ECO:0000256" key="2">
    <source>
        <dbReference type="SAM" id="Phobius"/>
    </source>
</evidence>
<dbReference type="Pfam" id="PF12277">
    <property type="entry name" value="DUF3618"/>
    <property type="match status" value="1"/>
</dbReference>
<feature type="region of interest" description="Disordered" evidence="1">
    <location>
        <begin position="92"/>
        <end position="111"/>
    </location>
</feature>
<feature type="compositionally biased region" description="Basic and acidic residues" evidence="1">
    <location>
        <begin position="101"/>
        <end position="111"/>
    </location>
</feature>
<reference evidence="3 4" key="1">
    <citation type="submission" date="2020-12" db="EMBL/GenBank/DDBJ databases">
        <title>Sphingomonas sp.</title>
        <authorList>
            <person name="Kim M.K."/>
        </authorList>
    </citation>
    <scope>NUCLEOTIDE SEQUENCE [LARGE SCALE GENOMIC DNA]</scope>
    <source>
        <strain evidence="3 4">BT552</strain>
    </source>
</reference>
<comment type="caution">
    <text evidence="3">The sequence shown here is derived from an EMBL/GenBank/DDBJ whole genome shotgun (WGS) entry which is preliminary data.</text>
</comment>
<accession>A0ABS2D462</accession>
<keyword evidence="4" id="KW-1185">Reference proteome</keyword>
<evidence type="ECO:0000313" key="4">
    <source>
        <dbReference type="Proteomes" id="UP000763641"/>
    </source>
</evidence>
<protein>
    <submittedName>
        <fullName evidence="3">DUF3618 domain-containing protein</fullName>
    </submittedName>
</protein>
<sequence length="111" mass="11531">MSNPKLDLLAAKAEAALARERLSGTVAQLQAKLDPKALAEEAKDAGLSAVRAGAEGARRNPGIIAGAAAATGLLLVSGPIARFFHRRRVRKPVPAQPIAHSEAHSIEVTEP</sequence>
<evidence type="ECO:0000256" key="1">
    <source>
        <dbReference type="SAM" id="MobiDB-lite"/>
    </source>
</evidence>
<proteinExistence type="predicted"/>
<gene>
    <name evidence="3" type="ORF">ILT43_03175</name>
</gene>
<evidence type="ECO:0000313" key="3">
    <source>
        <dbReference type="EMBL" id="MBM6575358.1"/>
    </source>
</evidence>
<name>A0ABS2D462_9SPHN</name>